<accession>A0AC60PZ47</accession>
<name>A0AC60PZ47_IXOPE</name>
<dbReference type="Proteomes" id="UP000805193">
    <property type="component" value="Unassembled WGS sequence"/>
</dbReference>
<evidence type="ECO:0000313" key="2">
    <source>
        <dbReference type="Proteomes" id="UP000805193"/>
    </source>
</evidence>
<organism evidence="1 2">
    <name type="scientific">Ixodes persulcatus</name>
    <name type="common">Taiga tick</name>
    <dbReference type="NCBI Taxonomy" id="34615"/>
    <lineage>
        <taxon>Eukaryota</taxon>
        <taxon>Metazoa</taxon>
        <taxon>Ecdysozoa</taxon>
        <taxon>Arthropoda</taxon>
        <taxon>Chelicerata</taxon>
        <taxon>Arachnida</taxon>
        <taxon>Acari</taxon>
        <taxon>Parasitiformes</taxon>
        <taxon>Ixodida</taxon>
        <taxon>Ixodoidea</taxon>
        <taxon>Ixodidae</taxon>
        <taxon>Ixodinae</taxon>
        <taxon>Ixodes</taxon>
    </lineage>
</organism>
<evidence type="ECO:0000313" key="1">
    <source>
        <dbReference type="EMBL" id="KAG0426613.1"/>
    </source>
</evidence>
<comment type="caution">
    <text evidence="1">The sequence shown here is derived from an EMBL/GenBank/DDBJ whole genome shotgun (WGS) entry which is preliminary data.</text>
</comment>
<reference evidence="1 2" key="1">
    <citation type="journal article" date="2020" name="Cell">
        <title>Large-Scale Comparative Analyses of Tick Genomes Elucidate Their Genetic Diversity and Vector Capacities.</title>
        <authorList>
            <consortium name="Tick Genome and Microbiome Consortium (TIGMIC)"/>
            <person name="Jia N."/>
            <person name="Wang J."/>
            <person name="Shi W."/>
            <person name="Du L."/>
            <person name="Sun Y."/>
            <person name="Zhan W."/>
            <person name="Jiang J.F."/>
            <person name="Wang Q."/>
            <person name="Zhang B."/>
            <person name="Ji P."/>
            <person name="Bell-Sakyi L."/>
            <person name="Cui X.M."/>
            <person name="Yuan T.T."/>
            <person name="Jiang B.G."/>
            <person name="Yang W.F."/>
            <person name="Lam T.T."/>
            <person name="Chang Q.C."/>
            <person name="Ding S.J."/>
            <person name="Wang X.J."/>
            <person name="Zhu J.G."/>
            <person name="Ruan X.D."/>
            <person name="Zhao L."/>
            <person name="Wei J.T."/>
            <person name="Ye R.Z."/>
            <person name="Que T.C."/>
            <person name="Du C.H."/>
            <person name="Zhou Y.H."/>
            <person name="Cheng J.X."/>
            <person name="Dai P.F."/>
            <person name="Guo W.B."/>
            <person name="Han X.H."/>
            <person name="Huang E.J."/>
            <person name="Li L.F."/>
            <person name="Wei W."/>
            <person name="Gao Y.C."/>
            <person name="Liu J.Z."/>
            <person name="Shao H.Z."/>
            <person name="Wang X."/>
            <person name="Wang C.C."/>
            <person name="Yang T.C."/>
            <person name="Huo Q.B."/>
            <person name="Li W."/>
            <person name="Chen H.Y."/>
            <person name="Chen S.E."/>
            <person name="Zhou L.G."/>
            <person name="Ni X.B."/>
            <person name="Tian J.H."/>
            <person name="Sheng Y."/>
            <person name="Liu T."/>
            <person name="Pan Y.S."/>
            <person name="Xia L.Y."/>
            <person name="Li J."/>
            <person name="Zhao F."/>
            <person name="Cao W.C."/>
        </authorList>
    </citation>
    <scope>NUCLEOTIDE SEQUENCE [LARGE SCALE GENOMIC DNA]</scope>
    <source>
        <strain evidence="1">Iper-2018</strain>
    </source>
</reference>
<dbReference type="EMBL" id="JABSTQ010009701">
    <property type="protein sequence ID" value="KAG0426613.1"/>
    <property type="molecule type" value="Genomic_DNA"/>
</dbReference>
<proteinExistence type="predicted"/>
<protein>
    <submittedName>
        <fullName evidence="1">Uncharacterized protein</fullName>
    </submittedName>
</protein>
<gene>
    <name evidence="1" type="ORF">HPB47_026274</name>
</gene>
<sequence>MVSGGLRFEFLLACLIAYHPQATSASDGWKTAASIYDFDAVDIDGNKVSLSKYRGHVALIVNVATK</sequence>
<keyword evidence="2" id="KW-1185">Reference proteome</keyword>